<feature type="region of interest" description="Disordered" evidence="2">
    <location>
        <begin position="31"/>
        <end position="85"/>
    </location>
</feature>
<dbReference type="Gene3D" id="3.40.50.1980">
    <property type="entry name" value="Nitrogenase molybdenum iron protein domain"/>
    <property type="match status" value="2"/>
</dbReference>
<feature type="signal peptide" evidence="3">
    <location>
        <begin position="1"/>
        <end position="28"/>
    </location>
</feature>
<proteinExistence type="inferred from homology"/>
<dbReference type="HOGENOM" id="CLU_038034_6_1_11"/>
<dbReference type="InterPro" id="IPR050902">
    <property type="entry name" value="ABC_Transporter_SBP"/>
</dbReference>
<dbReference type="PANTHER" id="PTHR30535">
    <property type="entry name" value="VITAMIN B12-BINDING PROTEIN"/>
    <property type="match status" value="1"/>
</dbReference>
<dbReference type="PANTHER" id="PTHR30535:SF4">
    <property type="entry name" value="HEMIN-BINDING PERIPLASMIC PROTEIN HMUT"/>
    <property type="match status" value="1"/>
</dbReference>
<evidence type="ECO:0000313" key="6">
    <source>
        <dbReference type="Proteomes" id="UP000061839"/>
    </source>
</evidence>
<dbReference type="PROSITE" id="PS51257">
    <property type="entry name" value="PROKAR_LIPOPROTEIN"/>
    <property type="match status" value="1"/>
</dbReference>
<gene>
    <name evidence="5" type="ORF">UM93_08530</name>
</gene>
<dbReference type="PROSITE" id="PS50983">
    <property type="entry name" value="FE_B12_PBP"/>
    <property type="match status" value="1"/>
</dbReference>
<evidence type="ECO:0000313" key="5">
    <source>
        <dbReference type="EMBL" id="AJT41546.1"/>
    </source>
</evidence>
<dbReference type="InterPro" id="IPR002491">
    <property type="entry name" value="ABC_transptr_periplasmic_BD"/>
</dbReference>
<evidence type="ECO:0000256" key="3">
    <source>
        <dbReference type="SAM" id="SignalP"/>
    </source>
</evidence>
<reference evidence="5 6" key="1">
    <citation type="journal article" date="2015" name="Genome Announc.">
        <title>Complete Genome Sequencing of Protease-Producing Novel Arthrobacter sp. Strain IHBB 11108 Using PacBio Single-Molecule Real-Time Sequencing Technology.</title>
        <authorList>
            <person name="Kiran S."/>
            <person name="Swarnkar M.K."/>
            <person name="Pal M."/>
            <person name="Thakur R."/>
            <person name="Tewari R."/>
            <person name="Singh A.K."/>
            <person name="Gulati A."/>
        </authorList>
    </citation>
    <scope>NUCLEOTIDE SEQUENCE [LARGE SCALE GENOMIC DNA]</scope>
    <source>
        <strain evidence="5 6">IHBB 11108</strain>
    </source>
</reference>
<dbReference type="EMBL" id="CP011005">
    <property type="protein sequence ID" value="AJT41546.1"/>
    <property type="molecule type" value="Genomic_DNA"/>
</dbReference>
<dbReference type="STRING" id="1618207.UM93_08530"/>
<organism evidence="5 6">
    <name type="scientific">Psychromicrobium lacuslunae</name>
    <dbReference type="NCBI Taxonomy" id="1618207"/>
    <lineage>
        <taxon>Bacteria</taxon>
        <taxon>Bacillati</taxon>
        <taxon>Actinomycetota</taxon>
        <taxon>Actinomycetes</taxon>
        <taxon>Micrococcales</taxon>
        <taxon>Micrococcaceae</taxon>
        <taxon>Psychromicrobium</taxon>
    </lineage>
</organism>
<feature type="compositionally biased region" description="Low complexity" evidence="2">
    <location>
        <begin position="31"/>
        <end position="52"/>
    </location>
</feature>
<sequence length="374" mass="38531">MPRTNTGHRLAAGIAAVALFLGLAACSAANPQPVTPSSATQQSSSAEASSVQLPDPRTLQGRSTASSVADVEPIPGKHQQKLPATVTDFNKQRVTVSDTSRILALDLYGTIADTVIALGLGDKLVGRTVSNTNKSLSGLPIVTQNGHELNAEAILQLKPSLLLIDSTIGPPEVLEQIRSSGVTVVNFDPDRSIDLMAPGITAVGQALGLPEAAVELNKRVAAELAATQDYLKKLVPQDAAKRPAIAFLYVRGKAGVFFILGAGSGADDLIQQLGGVDVASKVGIKDVKPANSEALAALSPQVFLMMTSGLESTGGIDGLLKRPGVAETPAGAARRVVDMADGQILSFGPNFPAVLRSLAKAIYDPKGLLGTAQG</sequence>
<dbReference type="KEGG" id="ari:UM93_08530"/>
<dbReference type="Pfam" id="PF01497">
    <property type="entry name" value="Peripla_BP_2"/>
    <property type="match status" value="1"/>
</dbReference>
<dbReference type="AlphaFoldDB" id="A0A0D4BZM6"/>
<dbReference type="PATRIC" id="fig|1618207.4.peg.1727"/>
<dbReference type="RefSeq" id="WP_045074999.1">
    <property type="nucleotide sequence ID" value="NZ_CP011005.1"/>
</dbReference>
<comment type="similarity">
    <text evidence="1">Belongs to the bacterial solute-binding protein 8 family.</text>
</comment>
<dbReference type="OrthoDB" id="9797736at2"/>
<evidence type="ECO:0000256" key="2">
    <source>
        <dbReference type="SAM" id="MobiDB-lite"/>
    </source>
</evidence>
<evidence type="ECO:0000256" key="1">
    <source>
        <dbReference type="ARBA" id="ARBA00008814"/>
    </source>
</evidence>
<keyword evidence="6" id="KW-1185">Reference proteome</keyword>
<keyword evidence="3" id="KW-0732">Signal</keyword>
<feature type="chain" id="PRO_5039309338" description="Fe/B12 periplasmic-binding domain-containing protein" evidence="3">
    <location>
        <begin position="29"/>
        <end position="374"/>
    </location>
</feature>
<feature type="domain" description="Fe/B12 periplasmic-binding" evidence="4">
    <location>
        <begin position="103"/>
        <end position="366"/>
    </location>
</feature>
<dbReference type="Proteomes" id="UP000061839">
    <property type="component" value="Chromosome"/>
</dbReference>
<name>A0A0D4BZM6_9MICC</name>
<accession>A0A0D4BZM6</accession>
<evidence type="ECO:0000259" key="4">
    <source>
        <dbReference type="PROSITE" id="PS50983"/>
    </source>
</evidence>
<dbReference type="SUPFAM" id="SSF53807">
    <property type="entry name" value="Helical backbone' metal receptor"/>
    <property type="match status" value="1"/>
</dbReference>
<protein>
    <recommendedName>
        <fullName evidence="4">Fe/B12 periplasmic-binding domain-containing protein</fullName>
    </recommendedName>
</protein>